<feature type="domain" description="ABC transporter" evidence="8">
    <location>
        <begin position="360"/>
        <end position="606"/>
    </location>
</feature>
<dbReference type="Pfam" id="PF00005">
    <property type="entry name" value="ABC_tran"/>
    <property type="match status" value="2"/>
</dbReference>
<evidence type="ECO:0000256" key="5">
    <source>
        <dbReference type="ARBA" id="ARBA00022741"/>
    </source>
</evidence>
<organism evidence="9 10">
    <name type="scientific">Bacillus badius</name>
    <dbReference type="NCBI Taxonomy" id="1455"/>
    <lineage>
        <taxon>Bacteria</taxon>
        <taxon>Bacillati</taxon>
        <taxon>Bacillota</taxon>
        <taxon>Bacilli</taxon>
        <taxon>Bacillales</taxon>
        <taxon>Bacillaceae</taxon>
        <taxon>Pseudobacillus</taxon>
    </lineage>
</organism>
<dbReference type="NCBIfam" id="NF007739">
    <property type="entry name" value="PRK10419.1"/>
    <property type="match status" value="2"/>
</dbReference>
<evidence type="ECO:0000313" key="10">
    <source>
        <dbReference type="Proteomes" id="UP000031982"/>
    </source>
</evidence>
<dbReference type="InterPro" id="IPR027417">
    <property type="entry name" value="P-loop_NTPase"/>
</dbReference>
<keyword evidence="3" id="KW-0813">Transport</keyword>
<keyword evidence="6 9" id="KW-0067">ATP-binding</keyword>
<protein>
    <submittedName>
        <fullName evidence="9">Oligopeptide transport ATP-binding protein OppF</fullName>
    </submittedName>
</protein>
<accession>A0ABR5ARP0</accession>
<comment type="subcellular location">
    <subcellularLocation>
        <location evidence="1">Cell membrane</location>
        <topology evidence="1">Peripheral membrane protein</topology>
    </subcellularLocation>
</comment>
<evidence type="ECO:0000256" key="3">
    <source>
        <dbReference type="ARBA" id="ARBA00022448"/>
    </source>
</evidence>
<feature type="domain" description="ABC transporter" evidence="8">
    <location>
        <begin position="5"/>
        <end position="256"/>
    </location>
</feature>
<evidence type="ECO:0000256" key="6">
    <source>
        <dbReference type="ARBA" id="ARBA00022840"/>
    </source>
</evidence>
<dbReference type="RefSeq" id="WP_063386158.1">
    <property type="nucleotide sequence ID" value="NZ_JARLVI010000017.1"/>
</dbReference>
<comment type="similarity">
    <text evidence="2">Belongs to the ABC transporter superfamily.</text>
</comment>
<dbReference type="EMBL" id="JXLP01000014">
    <property type="protein sequence ID" value="KIL77423.1"/>
    <property type="molecule type" value="Genomic_DNA"/>
</dbReference>
<dbReference type="NCBIfam" id="NF008453">
    <property type="entry name" value="PRK11308.1"/>
    <property type="match status" value="2"/>
</dbReference>
<evidence type="ECO:0000256" key="7">
    <source>
        <dbReference type="ARBA" id="ARBA00023136"/>
    </source>
</evidence>
<dbReference type="InterPro" id="IPR003593">
    <property type="entry name" value="AAA+_ATPase"/>
</dbReference>
<name>A0ABR5ARP0_BACBA</name>
<proteinExistence type="inferred from homology"/>
<dbReference type="Gene3D" id="3.40.50.300">
    <property type="entry name" value="P-loop containing nucleotide triphosphate hydrolases"/>
    <property type="match status" value="2"/>
</dbReference>
<dbReference type="InterPro" id="IPR013563">
    <property type="entry name" value="Oligopep_ABC_C"/>
</dbReference>
<gene>
    <name evidence="9" type="ORF">SD77_1409</name>
</gene>
<dbReference type="PANTHER" id="PTHR43297:SF2">
    <property type="entry name" value="DIPEPTIDE TRANSPORT ATP-BINDING PROTEIN DPPD"/>
    <property type="match status" value="1"/>
</dbReference>
<dbReference type="InterPro" id="IPR050388">
    <property type="entry name" value="ABC_Ni/Peptide_Import"/>
</dbReference>
<dbReference type="PROSITE" id="PS50893">
    <property type="entry name" value="ABC_TRANSPORTER_2"/>
    <property type="match status" value="2"/>
</dbReference>
<dbReference type="Pfam" id="PF08352">
    <property type="entry name" value="oligo_HPY"/>
    <property type="match status" value="2"/>
</dbReference>
<dbReference type="PROSITE" id="PS00211">
    <property type="entry name" value="ABC_TRANSPORTER_1"/>
    <property type="match status" value="2"/>
</dbReference>
<keyword evidence="5" id="KW-0547">Nucleotide-binding</keyword>
<dbReference type="NCBIfam" id="TIGR01727">
    <property type="entry name" value="oligo_HPY"/>
    <property type="match status" value="1"/>
</dbReference>
<keyword evidence="7" id="KW-0472">Membrane</keyword>
<dbReference type="CDD" id="cd03257">
    <property type="entry name" value="ABC_NikE_OppD_transporters"/>
    <property type="match status" value="2"/>
</dbReference>
<evidence type="ECO:0000256" key="1">
    <source>
        <dbReference type="ARBA" id="ARBA00004202"/>
    </source>
</evidence>
<comment type="caution">
    <text evidence="9">The sequence shown here is derived from an EMBL/GenBank/DDBJ whole genome shotgun (WGS) entry which is preliminary data.</text>
</comment>
<dbReference type="InterPro" id="IPR017871">
    <property type="entry name" value="ABC_transporter-like_CS"/>
</dbReference>
<evidence type="ECO:0000259" key="8">
    <source>
        <dbReference type="PROSITE" id="PS50893"/>
    </source>
</evidence>
<evidence type="ECO:0000256" key="2">
    <source>
        <dbReference type="ARBA" id="ARBA00005417"/>
    </source>
</evidence>
<dbReference type="Proteomes" id="UP000031982">
    <property type="component" value="Unassembled WGS sequence"/>
</dbReference>
<dbReference type="GO" id="GO:0005524">
    <property type="term" value="F:ATP binding"/>
    <property type="evidence" value="ECO:0007669"/>
    <property type="project" value="UniProtKB-KW"/>
</dbReference>
<dbReference type="PANTHER" id="PTHR43297">
    <property type="entry name" value="OLIGOPEPTIDE TRANSPORT ATP-BINDING PROTEIN APPD"/>
    <property type="match status" value="1"/>
</dbReference>
<keyword evidence="4" id="KW-1003">Cell membrane</keyword>
<evidence type="ECO:0000313" key="9">
    <source>
        <dbReference type="EMBL" id="KIL77423.1"/>
    </source>
</evidence>
<dbReference type="SMART" id="SM00382">
    <property type="entry name" value="AAA"/>
    <property type="match status" value="2"/>
</dbReference>
<sequence>MERVLEVKDLHVSFNTYAGEVKAVRGVSFHLNKGETLAIVGESGSGKSVTSKSLLRLIPHPPGKITKGEILFEGKDLAALSEKQMQSIRGADISMIFQDPMTSLNPTMTIGKQIMESVIKHQKGTKQEAKERTLELLELVGIHHPEKRFDQYPHQFSGGMRQRVVIAMAISCNPKVLIADEPTTALDVTIQAQILELLKSLQKQLGMAIIFITHDLGVVANIADRVAVMYAGKIIEVGKAHEVFYEPQHPYTWGLLGAMPDIHRQEEELVTIPGAPPHLAAPPAGDAFAARNPNAMEIDFLLEPPMFKVSDTHYAATWLLHEKARKMRGAQQRKQTAANSRKAKENETVIKKSGKGQKLLEVKGLKQYFKSDKHHVIKAIDGLSFDIYKGETFGLVGESGCGKSTTGRTLIGLYEGTAGEVLYKNESVFKKKSGAETQQLNRSIQMIFQDPYSSLNPRLTVADIIAEGMDIHGLAGSRQQRMNRVYELLETVGLHRDHANRYPHEFSGGQRQRIGIARALAVDPEFIIADEPISALDVSIQAQVINLLKKLQREKGLTYLFIAHDLAMVKYISDRIGVMYKGKIVELAESNELYCRPLHPYTQSLLSAIPMPDPRLEQSHQRMKFDEQKLLSERKQEEVRLREVKDGHWVECTEREFREYQSKLSGAV</sequence>
<dbReference type="SUPFAM" id="SSF52540">
    <property type="entry name" value="P-loop containing nucleoside triphosphate hydrolases"/>
    <property type="match status" value="2"/>
</dbReference>
<dbReference type="GeneID" id="92779143"/>
<evidence type="ECO:0000256" key="4">
    <source>
        <dbReference type="ARBA" id="ARBA00022475"/>
    </source>
</evidence>
<keyword evidence="10" id="KW-1185">Reference proteome</keyword>
<reference evidence="9 10" key="1">
    <citation type="submission" date="2015-01" db="EMBL/GenBank/DDBJ databases">
        <title>Genome Assembly of Bacillus badius MTCC 1458.</title>
        <authorList>
            <person name="Verma A."/>
            <person name="Khatri I."/>
            <person name="Mual P."/>
            <person name="Subramanian S."/>
            <person name="Krishnamurthi S."/>
        </authorList>
    </citation>
    <scope>NUCLEOTIDE SEQUENCE [LARGE SCALE GENOMIC DNA]</scope>
    <source>
        <strain evidence="9 10">MTCC 1458</strain>
    </source>
</reference>
<dbReference type="InterPro" id="IPR003439">
    <property type="entry name" value="ABC_transporter-like_ATP-bd"/>
</dbReference>